<evidence type="ECO:0000313" key="3">
    <source>
        <dbReference type="Proteomes" id="UP001157418"/>
    </source>
</evidence>
<name>A0AAU9NKT4_9ASTR</name>
<evidence type="ECO:0000313" key="2">
    <source>
        <dbReference type="EMBL" id="CAH1438467.1"/>
    </source>
</evidence>
<protein>
    <recommendedName>
        <fullName evidence="1">PPM-type phosphatase domain-containing protein</fullName>
    </recommendedName>
</protein>
<dbReference type="PROSITE" id="PS51746">
    <property type="entry name" value="PPM_2"/>
    <property type="match status" value="1"/>
</dbReference>
<dbReference type="EMBL" id="CAKMRJ010004445">
    <property type="protein sequence ID" value="CAH1438467.1"/>
    <property type="molecule type" value="Genomic_DNA"/>
</dbReference>
<keyword evidence="3" id="KW-1185">Reference proteome</keyword>
<sequence>MRLAFQSIPIHRFRKQRVPVLLHRLILPDSHFTATASSPSQFVVSSIVVSEGHMSGLVKKRKFFIFRRFTTIGNERYLKSFELVQRYVLSTDSEYEHVLGDGVTTYSVFWILDGHNGAAAAIYTKDNLLNNVLSAIPADLNREEWIPALARALVAGFIKTDKDFQEKGQLSGKTVTFVIIEGFIVTVASVGDPHCIRIKIGSVSAFVNPYSEPDEEEVEEKQKPRRKLLMMKKMCLLYDAFSKYQTKPKVALQDDVYHEGQQFEVWYQALRFIQVAGSVNLLFFQMKQK</sequence>
<dbReference type="AlphaFoldDB" id="A0AAU9NKT4"/>
<dbReference type="Gene3D" id="3.60.40.10">
    <property type="entry name" value="PPM-type phosphatase domain"/>
    <property type="match status" value="1"/>
</dbReference>
<evidence type="ECO:0000259" key="1">
    <source>
        <dbReference type="PROSITE" id="PS51746"/>
    </source>
</evidence>
<accession>A0AAU9NKT4</accession>
<gene>
    <name evidence="2" type="ORF">LVIROSA_LOCUS24729</name>
</gene>
<feature type="domain" description="PPM-type phosphatase" evidence="1">
    <location>
        <begin position="86"/>
        <end position="289"/>
    </location>
</feature>
<proteinExistence type="predicted"/>
<dbReference type="Proteomes" id="UP001157418">
    <property type="component" value="Unassembled WGS sequence"/>
</dbReference>
<dbReference type="InterPro" id="IPR001932">
    <property type="entry name" value="PPM-type_phosphatase-like_dom"/>
</dbReference>
<dbReference type="SUPFAM" id="SSF81606">
    <property type="entry name" value="PP2C-like"/>
    <property type="match status" value="1"/>
</dbReference>
<reference evidence="2 3" key="1">
    <citation type="submission" date="2022-01" db="EMBL/GenBank/DDBJ databases">
        <authorList>
            <person name="Xiong W."/>
            <person name="Schranz E."/>
        </authorList>
    </citation>
    <scope>NUCLEOTIDE SEQUENCE [LARGE SCALE GENOMIC DNA]</scope>
</reference>
<organism evidence="2 3">
    <name type="scientific">Lactuca virosa</name>
    <dbReference type="NCBI Taxonomy" id="75947"/>
    <lineage>
        <taxon>Eukaryota</taxon>
        <taxon>Viridiplantae</taxon>
        <taxon>Streptophyta</taxon>
        <taxon>Embryophyta</taxon>
        <taxon>Tracheophyta</taxon>
        <taxon>Spermatophyta</taxon>
        <taxon>Magnoliopsida</taxon>
        <taxon>eudicotyledons</taxon>
        <taxon>Gunneridae</taxon>
        <taxon>Pentapetalae</taxon>
        <taxon>asterids</taxon>
        <taxon>campanulids</taxon>
        <taxon>Asterales</taxon>
        <taxon>Asteraceae</taxon>
        <taxon>Cichorioideae</taxon>
        <taxon>Cichorieae</taxon>
        <taxon>Lactucinae</taxon>
        <taxon>Lactuca</taxon>
    </lineage>
</organism>
<dbReference type="InterPro" id="IPR036457">
    <property type="entry name" value="PPM-type-like_dom_sf"/>
</dbReference>
<comment type="caution">
    <text evidence="2">The sequence shown here is derived from an EMBL/GenBank/DDBJ whole genome shotgun (WGS) entry which is preliminary data.</text>
</comment>